<comment type="caution">
    <text evidence="2">The sequence shown here is derived from an EMBL/GenBank/DDBJ whole genome shotgun (WGS) entry which is preliminary data.</text>
</comment>
<protein>
    <submittedName>
        <fullName evidence="2">Uncharacterized protein</fullName>
    </submittedName>
</protein>
<organism evidence="2 3">
    <name type="scientific">Mycena metata</name>
    <dbReference type="NCBI Taxonomy" id="1033252"/>
    <lineage>
        <taxon>Eukaryota</taxon>
        <taxon>Fungi</taxon>
        <taxon>Dikarya</taxon>
        <taxon>Basidiomycota</taxon>
        <taxon>Agaricomycotina</taxon>
        <taxon>Agaricomycetes</taxon>
        <taxon>Agaricomycetidae</taxon>
        <taxon>Agaricales</taxon>
        <taxon>Marasmiineae</taxon>
        <taxon>Mycenaceae</taxon>
        <taxon>Mycena</taxon>
    </lineage>
</organism>
<gene>
    <name evidence="2" type="ORF">B0H16DRAFT_1469534</name>
</gene>
<accession>A0AAD7HXC0</accession>
<feature type="region of interest" description="Disordered" evidence="1">
    <location>
        <begin position="44"/>
        <end position="69"/>
    </location>
</feature>
<dbReference type="SUPFAM" id="SSF47095">
    <property type="entry name" value="HMG-box"/>
    <property type="match status" value="1"/>
</dbReference>
<feature type="region of interest" description="Disordered" evidence="1">
    <location>
        <begin position="95"/>
        <end position="131"/>
    </location>
</feature>
<evidence type="ECO:0000256" key="1">
    <source>
        <dbReference type="SAM" id="MobiDB-lite"/>
    </source>
</evidence>
<dbReference type="InterPro" id="IPR036910">
    <property type="entry name" value="HMG_box_dom_sf"/>
</dbReference>
<dbReference type="Gene3D" id="1.10.30.10">
    <property type="entry name" value="High mobility group box domain"/>
    <property type="match status" value="1"/>
</dbReference>
<evidence type="ECO:0000313" key="2">
    <source>
        <dbReference type="EMBL" id="KAJ7730562.1"/>
    </source>
</evidence>
<dbReference type="AlphaFoldDB" id="A0AAD7HXC0"/>
<name>A0AAD7HXC0_9AGAR</name>
<keyword evidence="3" id="KW-1185">Reference proteome</keyword>
<sequence>MTEEERLPYFRQADAEKAEHTVNYPHYHYRPGSARAAKAIAKSKKRKAAALDPNINQGPANLNSTDKPFPQSSCFEAPLMSKDCSPRYSPSLFPKHQMVGPDLRPNGSTDGQECPTVPPSDIQPAAAPPSGSLCTPQLSGILTFDDFDKMFDFGGADNSFDFYRWEN</sequence>
<dbReference type="Proteomes" id="UP001215598">
    <property type="component" value="Unassembled WGS sequence"/>
</dbReference>
<proteinExistence type="predicted"/>
<evidence type="ECO:0000313" key="3">
    <source>
        <dbReference type="Proteomes" id="UP001215598"/>
    </source>
</evidence>
<reference evidence="2" key="1">
    <citation type="submission" date="2023-03" db="EMBL/GenBank/DDBJ databases">
        <title>Massive genome expansion in bonnet fungi (Mycena s.s.) driven by repeated elements and novel gene families across ecological guilds.</title>
        <authorList>
            <consortium name="Lawrence Berkeley National Laboratory"/>
            <person name="Harder C.B."/>
            <person name="Miyauchi S."/>
            <person name="Viragh M."/>
            <person name="Kuo A."/>
            <person name="Thoen E."/>
            <person name="Andreopoulos B."/>
            <person name="Lu D."/>
            <person name="Skrede I."/>
            <person name="Drula E."/>
            <person name="Henrissat B."/>
            <person name="Morin E."/>
            <person name="Kohler A."/>
            <person name="Barry K."/>
            <person name="LaButti K."/>
            <person name="Morin E."/>
            <person name="Salamov A."/>
            <person name="Lipzen A."/>
            <person name="Mereny Z."/>
            <person name="Hegedus B."/>
            <person name="Baldrian P."/>
            <person name="Stursova M."/>
            <person name="Weitz H."/>
            <person name="Taylor A."/>
            <person name="Grigoriev I.V."/>
            <person name="Nagy L.G."/>
            <person name="Martin F."/>
            <person name="Kauserud H."/>
        </authorList>
    </citation>
    <scope>NUCLEOTIDE SEQUENCE</scope>
    <source>
        <strain evidence="2">CBHHK182m</strain>
    </source>
</reference>
<dbReference type="EMBL" id="JARKIB010000158">
    <property type="protein sequence ID" value="KAJ7730562.1"/>
    <property type="molecule type" value="Genomic_DNA"/>
</dbReference>
<feature type="compositionally biased region" description="Polar residues" evidence="1">
    <location>
        <begin position="54"/>
        <end position="69"/>
    </location>
</feature>